<feature type="coiled-coil region" evidence="1">
    <location>
        <begin position="442"/>
        <end position="469"/>
    </location>
</feature>
<gene>
    <name evidence="2" type="ORF">EVI01_00700</name>
</gene>
<evidence type="ECO:0000256" key="1">
    <source>
        <dbReference type="SAM" id="Coils"/>
    </source>
</evidence>
<evidence type="ECO:0000313" key="3">
    <source>
        <dbReference type="Proteomes" id="UP000321830"/>
    </source>
</evidence>
<dbReference type="EMBL" id="BJWF01000001">
    <property type="protein sequence ID" value="GEL90733.1"/>
    <property type="molecule type" value="Genomic_DNA"/>
</dbReference>
<keyword evidence="1" id="KW-0175">Coiled coil</keyword>
<dbReference type="AlphaFoldDB" id="A0A511IZB9"/>
<dbReference type="Proteomes" id="UP000321830">
    <property type="component" value="Unassembled WGS sequence"/>
</dbReference>
<name>A0A511IZB9_9ENTE</name>
<comment type="caution">
    <text evidence="2">The sequence shown here is derived from an EMBL/GenBank/DDBJ whole genome shotgun (WGS) entry which is preliminary data.</text>
</comment>
<accession>A0A511IZB9</accession>
<dbReference type="RefSeq" id="WP_010750973.1">
    <property type="nucleotide sequence ID" value="NZ_BJWF01000001.1"/>
</dbReference>
<organism evidence="2 3">
    <name type="scientific">Enterococcus villorum</name>
    <dbReference type="NCBI Taxonomy" id="112904"/>
    <lineage>
        <taxon>Bacteria</taxon>
        <taxon>Bacillati</taxon>
        <taxon>Bacillota</taxon>
        <taxon>Bacilli</taxon>
        <taxon>Lactobacillales</taxon>
        <taxon>Enterococcaceae</taxon>
        <taxon>Enterococcus</taxon>
    </lineage>
</organism>
<proteinExistence type="predicted"/>
<evidence type="ECO:0000313" key="2">
    <source>
        <dbReference type="EMBL" id="GEL90733.1"/>
    </source>
</evidence>
<sequence>MDETEETESSDGHDKIEYQKPLIIEYEDGKGNQGTIIVPSTNKYYKDLDAAYSELNKLENSTDFFMLKNKLTPTQHQNILFLKDQISLENLEDESFMKGLLTPEIFEVYKNMKGKHPKQYLKDYLVLKSVLNPEQFREYLDYADSIHAQDQSISLLNLKAKAIDHVKKQLEPLEKAIAIKNSIKYKYFAKAPKDVEERKSFKLEYCDKNGVSRSVYVMPTNKAYKRLHQAHNYLSNLNKLKLNKENLTLTNEIIPEKLKHTKTYINVLAKLIIEKDMPKDKKRNTLVEQAIEPITIHVSYEDEKYIPRSITLSKNYKNLVKSYRKFAKQGILNKVESLTINLKDENGDIRSIAVSENKSKSFAKTCERFAKQEKLNNTEALVLKAKDEYGFSLPVIALPGDKKYKEIVENQKIVAKKVIKLTELETKYIEARKQGKLGKIENLIAKAKISQLQGQIKSANDRIINYTKSIAKKNGLELAK</sequence>
<protein>
    <submittedName>
        <fullName evidence="2">Uncharacterized protein</fullName>
    </submittedName>
</protein>
<reference evidence="2 3" key="1">
    <citation type="submission" date="2019-07" db="EMBL/GenBank/DDBJ databases">
        <title>Whole genome shotgun sequence of Enterococcus villorum NBRC 100699.</title>
        <authorList>
            <person name="Hosoyama A."/>
            <person name="Uohara A."/>
            <person name="Ohji S."/>
            <person name="Ichikawa N."/>
        </authorList>
    </citation>
    <scope>NUCLEOTIDE SEQUENCE [LARGE SCALE GENOMIC DNA]</scope>
    <source>
        <strain evidence="2 3">NBRC 100699</strain>
    </source>
</reference>